<evidence type="ECO:0000313" key="3">
    <source>
        <dbReference type="Proteomes" id="UP000657574"/>
    </source>
</evidence>
<proteinExistence type="predicted"/>
<dbReference type="Gene3D" id="3.90.190.10">
    <property type="entry name" value="Protein tyrosine phosphatase superfamily"/>
    <property type="match status" value="1"/>
</dbReference>
<dbReference type="AlphaFoldDB" id="A0A917L426"/>
<dbReference type="Pfam" id="PF13350">
    <property type="entry name" value="Y_phosphatase3"/>
    <property type="match status" value="1"/>
</dbReference>
<dbReference type="InterPro" id="IPR026893">
    <property type="entry name" value="Tyr/Ser_Pase_IphP-type"/>
</dbReference>
<dbReference type="Proteomes" id="UP000657574">
    <property type="component" value="Unassembled WGS sequence"/>
</dbReference>
<reference evidence="2" key="2">
    <citation type="submission" date="2020-09" db="EMBL/GenBank/DDBJ databases">
        <authorList>
            <person name="Sun Q."/>
            <person name="Ohkuma M."/>
        </authorList>
    </citation>
    <scope>NUCLEOTIDE SEQUENCE</scope>
    <source>
        <strain evidence="2">JCM 3086</strain>
    </source>
</reference>
<feature type="region of interest" description="Disordered" evidence="1">
    <location>
        <begin position="31"/>
        <end position="50"/>
    </location>
</feature>
<dbReference type="RefSeq" id="WP_229841003.1">
    <property type="nucleotide sequence ID" value="NZ_BMQA01000025.1"/>
</dbReference>
<evidence type="ECO:0000313" key="2">
    <source>
        <dbReference type="EMBL" id="GGJ41081.1"/>
    </source>
</evidence>
<keyword evidence="3" id="KW-1185">Reference proteome</keyword>
<sequence length="122" mass="13064">MTTRMTNLRDLGGLPVAGGRTTRHGVLFRSDAPRVGDLPPTHLPTWPPGRVVDLRAPAETAAAPYDWGPGVDLRPLDLMAAASPDWAPPGKEPDCLAGHRMLLNFAAHYLRDRLGKPGSGLV</sequence>
<gene>
    <name evidence="2" type="ORF">GCM10010121_060180</name>
</gene>
<dbReference type="GO" id="GO:0004721">
    <property type="term" value="F:phosphoprotein phosphatase activity"/>
    <property type="evidence" value="ECO:0007669"/>
    <property type="project" value="InterPro"/>
</dbReference>
<dbReference type="SUPFAM" id="SSF52799">
    <property type="entry name" value="(Phosphotyrosine protein) phosphatases II"/>
    <property type="match status" value="1"/>
</dbReference>
<reference evidence="2" key="1">
    <citation type="journal article" date="2014" name="Int. J. Syst. Evol. Microbiol.">
        <title>Complete genome sequence of Corynebacterium casei LMG S-19264T (=DSM 44701T), isolated from a smear-ripened cheese.</title>
        <authorList>
            <consortium name="US DOE Joint Genome Institute (JGI-PGF)"/>
            <person name="Walter F."/>
            <person name="Albersmeier A."/>
            <person name="Kalinowski J."/>
            <person name="Ruckert C."/>
        </authorList>
    </citation>
    <scope>NUCLEOTIDE SEQUENCE</scope>
    <source>
        <strain evidence="2">JCM 3086</strain>
    </source>
</reference>
<name>A0A917L426_9ACTN</name>
<organism evidence="2 3">
    <name type="scientific">Streptomyces brasiliensis</name>
    <dbReference type="NCBI Taxonomy" id="1954"/>
    <lineage>
        <taxon>Bacteria</taxon>
        <taxon>Bacillati</taxon>
        <taxon>Actinomycetota</taxon>
        <taxon>Actinomycetes</taxon>
        <taxon>Kitasatosporales</taxon>
        <taxon>Streptomycetaceae</taxon>
        <taxon>Streptomyces</taxon>
    </lineage>
</organism>
<protein>
    <submittedName>
        <fullName evidence="2">Uncharacterized protein</fullName>
    </submittedName>
</protein>
<comment type="caution">
    <text evidence="2">The sequence shown here is derived from an EMBL/GenBank/DDBJ whole genome shotgun (WGS) entry which is preliminary data.</text>
</comment>
<evidence type="ECO:0000256" key="1">
    <source>
        <dbReference type="SAM" id="MobiDB-lite"/>
    </source>
</evidence>
<dbReference type="EMBL" id="BMQA01000025">
    <property type="protein sequence ID" value="GGJ41081.1"/>
    <property type="molecule type" value="Genomic_DNA"/>
</dbReference>
<dbReference type="InterPro" id="IPR029021">
    <property type="entry name" value="Prot-tyrosine_phosphatase-like"/>
</dbReference>
<accession>A0A917L426</accession>